<evidence type="ECO:0000256" key="2">
    <source>
        <dbReference type="ARBA" id="ARBA00022825"/>
    </source>
</evidence>
<dbReference type="InterPro" id="IPR043504">
    <property type="entry name" value="Peptidase_S1_PA_chymotrypsin"/>
</dbReference>
<organism evidence="5 6">
    <name type="scientific">Fictibacillus macauensis ZFHKF-1</name>
    <dbReference type="NCBI Taxonomy" id="1196324"/>
    <lineage>
        <taxon>Bacteria</taxon>
        <taxon>Bacillati</taxon>
        <taxon>Bacillota</taxon>
        <taxon>Bacilli</taxon>
        <taxon>Bacillales</taxon>
        <taxon>Fictibacillaceae</taxon>
        <taxon>Fictibacillus</taxon>
    </lineage>
</organism>
<dbReference type="RefSeq" id="WP_007203321.1">
    <property type="nucleotide sequence ID" value="NZ_AKKV01000036.1"/>
</dbReference>
<dbReference type="EMBL" id="AKKV01000036">
    <property type="protein sequence ID" value="EIT84353.1"/>
    <property type="molecule type" value="Genomic_DNA"/>
</dbReference>
<feature type="chain" id="PRO_5038914557" evidence="3">
    <location>
        <begin position="25"/>
        <end position="267"/>
    </location>
</feature>
<name>I8UC30_9BACL</name>
<dbReference type="Pfam" id="PF00089">
    <property type="entry name" value="Trypsin"/>
    <property type="match status" value="1"/>
</dbReference>
<proteinExistence type="predicted"/>
<gene>
    <name evidence="5" type="ORF">A374_16243</name>
</gene>
<dbReference type="Proteomes" id="UP000004080">
    <property type="component" value="Unassembled WGS sequence"/>
</dbReference>
<dbReference type="SUPFAM" id="SSF50494">
    <property type="entry name" value="Trypsin-like serine proteases"/>
    <property type="match status" value="1"/>
</dbReference>
<dbReference type="InterPro" id="IPR009003">
    <property type="entry name" value="Peptidase_S1_PA"/>
</dbReference>
<keyword evidence="2" id="KW-0720">Serine protease</keyword>
<dbReference type="PANTHER" id="PTHR15462">
    <property type="entry name" value="SERINE PROTEASE"/>
    <property type="match status" value="1"/>
</dbReference>
<protein>
    <submittedName>
        <fullName evidence="5">Glutamyl endopeptidase</fullName>
    </submittedName>
</protein>
<keyword evidence="1 3" id="KW-0732">Signal</keyword>
<dbReference type="PATRIC" id="fig|1196324.3.peg.3323"/>
<evidence type="ECO:0000256" key="3">
    <source>
        <dbReference type="SAM" id="SignalP"/>
    </source>
</evidence>
<evidence type="ECO:0000313" key="6">
    <source>
        <dbReference type="Proteomes" id="UP000004080"/>
    </source>
</evidence>
<dbReference type="Gene3D" id="2.40.10.10">
    <property type="entry name" value="Trypsin-like serine proteases"/>
    <property type="match status" value="2"/>
</dbReference>
<evidence type="ECO:0000313" key="5">
    <source>
        <dbReference type="EMBL" id="EIT84353.1"/>
    </source>
</evidence>
<dbReference type="InterPro" id="IPR050966">
    <property type="entry name" value="Glutamyl_endopeptidase"/>
</dbReference>
<comment type="caution">
    <text evidence="5">The sequence shown here is derived from an EMBL/GenBank/DDBJ whole genome shotgun (WGS) entry which is preliminary data.</text>
</comment>
<reference evidence="5 6" key="1">
    <citation type="journal article" date="2012" name="J. Bacteriol.">
        <title>Genome of Bacillus macauensis ZFHKF-1, a Long-Chain-Forming Bacterium.</title>
        <authorList>
            <person name="Cai L."/>
            <person name="Zhang T."/>
        </authorList>
    </citation>
    <scope>NUCLEOTIDE SEQUENCE [LARGE SCALE GENOMIC DNA]</scope>
    <source>
        <strain evidence="5 6">ZFHKF-1</strain>
    </source>
</reference>
<dbReference type="GO" id="GO:0006508">
    <property type="term" value="P:proteolysis"/>
    <property type="evidence" value="ECO:0007669"/>
    <property type="project" value="InterPro"/>
</dbReference>
<dbReference type="GO" id="GO:0004252">
    <property type="term" value="F:serine-type endopeptidase activity"/>
    <property type="evidence" value="ECO:0007669"/>
    <property type="project" value="InterPro"/>
</dbReference>
<keyword evidence="2" id="KW-0645">Protease</keyword>
<evidence type="ECO:0000256" key="1">
    <source>
        <dbReference type="ARBA" id="ARBA00022729"/>
    </source>
</evidence>
<dbReference type="STRING" id="1196324.A374_16243"/>
<sequence length="267" mass="29295">MKKWKTYGSAIVFMVLVAMLQTSAIGEASFVLPVSKKVPAAQSGGIIGKDDRQKIDLRKQPYGSIVYVYVGSKLKGKGDYASACSGTVIAKDKVLTSAVCLENINTQKTFTKGVVVPGYNNGGGYGLYNIKTYYVTGYWHRYAFYPENFAVLKIEKYKGKNIGDVVKPLSIKKAGKMKGTIVKNAGYSTTREKDPGQWGMQGKILNETVDELMMNIDVELSQIGSPILNRSNEINGIVVGYTYNSTMSLGLKVNDQMESFVKSVIKK</sequence>
<keyword evidence="6" id="KW-1185">Reference proteome</keyword>
<evidence type="ECO:0000259" key="4">
    <source>
        <dbReference type="Pfam" id="PF00089"/>
    </source>
</evidence>
<feature type="signal peptide" evidence="3">
    <location>
        <begin position="1"/>
        <end position="24"/>
    </location>
</feature>
<dbReference type="InterPro" id="IPR001254">
    <property type="entry name" value="Trypsin_dom"/>
</dbReference>
<keyword evidence="2" id="KW-0378">Hydrolase</keyword>
<dbReference type="PANTHER" id="PTHR15462:SF8">
    <property type="entry name" value="SERINE PROTEASE"/>
    <property type="match status" value="1"/>
</dbReference>
<accession>I8UC30</accession>
<dbReference type="AlphaFoldDB" id="I8UC30"/>
<feature type="domain" description="Peptidase S1" evidence="4">
    <location>
        <begin position="77"/>
        <end position="194"/>
    </location>
</feature>